<dbReference type="InterPro" id="IPR036388">
    <property type="entry name" value="WH-like_DNA-bd_sf"/>
</dbReference>
<feature type="domain" description="HTH gntR-type" evidence="4">
    <location>
        <begin position="37"/>
        <end position="104"/>
    </location>
</feature>
<dbReference type="SUPFAM" id="SSF46785">
    <property type="entry name" value="Winged helix' DNA-binding domain"/>
    <property type="match status" value="1"/>
</dbReference>
<evidence type="ECO:0000256" key="2">
    <source>
        <dbReference type="ARBA" id="ARBA00023125"/>
    </source>
</evidence>
<dbReference type="InterPro" id="IPR008920">
    <property type="entry name" value="TF_FadR/GntR_C"/>
</dbReference>
<dbReference type="STRING" id="1357279.N018_14225"/>
<dbReference type="SUPFAM" id="SSF48008">
    <property type="entry name" value="GntR ligand-binding domain-like"/>
    <property type="match status" value="1"/>
</dbReference>
<dbReference type="Pfam" id="PF07729">
    <property type="entry name" value="FCD"/>
    <property type="match status" value="1"/>
</dbReference>
<evidence type="ECO:0000259" key="4">
    <source>
        <dbReference type="PROSITE" id="PS50949"/>
    </source>
</evidence>
<dbReference type="GO" id="GO:0003677">
    <property type="term" value="F:DNA binding"/>
    <property type="evidence" value="ECO:0007669"/>
    <property type="project" value="UniProtKB-KW"/>
</dbReference>
<evidence type="ECO:0000313" key="6">
    <source>
        <dbReference type="Proteomes" id="UP000019089"/>
    </source>
</evidence>
<dbReference type="Gene3D" id="1.10.10.10">
    <property type="entry name" value="Winged helix-like DNA-binding domain superfamily/Winged helix DNA-binding domain"/>
    <property type="match status" value="1"/>
</dbReference>
<organism evidence="5 6">
    <name type="scientific">Pseudomonas syringae CC1557</name>
    <dbReference type="NCBI Taxonomy" id="1357279"/>
    <lineage>
        <taxon>Bacteria</taxon>
        <taxon>Pseudomonadati</taxon>
        <taxon>Pseudomonadota</taxon>
        <taxon>Gammaproteobacteria</taxon>
        <taxon>Pseudomonadales</taxon>
        <taxon>Pseudomonadaceae</taxon>
        <taxon>Pseudomonas</taxon>
        <taxon>Pseudomonas syringae</taxon>
    </lineage>
</organism>
<keyword evidence="3" id="KW-0804">Transcription</keyword>
<dbReference type="PROSITE" id="PS50949">
    <property type="entry name" value="HTH_GNTR"/>
    <property type="match status" value="1"/>
</dbReference>
<dbReference type="SMART" id="SM00895">
    <property type="entry name" value="FCD"/>
    <property type="match status" value="1"/>
</dbReference>
<dbReference type="EMBL" id="CP007014">
    <property type="protein sequence ID" value="AHG41287.1"/>
    <property type="molecule type" value="Genomic_DNA"/>
</dbReference>
<dbReference type="PANTHER" id="PTHR43537">
    <property type="entry name" value="TRANSCRIPTIONAL REGULATOR, GNTR FAMILY"/>
    <property type="match status" value="1"/>
</dbReference>
<dbReference type="Pfam" id="PF00392">
    <property type="entry name" value="GntR"/>
    <property type="match status" value="1"/>
</dbReference>
<dbReference type="GO" id="GO:0003700">
    <property type="term" value="F:DNA-binding transcription factor activity"/>
    <property type="evidence" value="ECO:0007669"/>
    <property type="project" value="InterPro"/>
</dbReference>
<protein>
    <submittedName>
        <fullName evidence="5">GntR family transcriptional regulator</fullName>
    </submittedName>
</protein>
<dbReference type="eggNOG" id="COG1802">
    <property type="taxonomic scope" value="Bacteria"/>
</dbReference>
<gene>
    <name evidence="5" type="ORF">N018_14225</name>
</gene>
<evidence type="ECO:0000313" key="5">
    <source>
        <dbReference type="EMBL" id="AHG41287.1"/>
    </source>
</evidence>
<dbReference type="InterPro" id="IPR000524">
    <property type="entry name" value="Tscrpt_reg_HTH_GntR"/>
</dbReference>
<dbReference type="Proteomes" id="UP000019089">
    <property type="component" value="Chromosome"/>
</dbReference>
<dbReference type="InterPro" id="IPR011711">
    <property type="entry name" value="GntR_C"/>
</dbReference>
<evidence type="ECO:0000256" key="3">
    <source>
        <dbReference type="ARBA" id="ARBA00023163"/>
    </source>
</evidence>
<dbReference type="AlphaFoldDB" id="W0MS68"/>
<dbReference type="InterPro" id="IPR036390">
    <property type="entry name" value="WH_DNA-bd_sf"/>
</dbReference>
<dbReference type="KEGG" id="psyr:N018_14225"/>
<evidence type="ECO:0000256" key="1">
    <source>
        <dbReference type="ARBA" id="ARBA00023015"/>
    </source>
</evidence>
<proteinExistence type="predicted"/>
<dbReference type="HOGENOM" id="CLU_017584_5_5_6"/>
<reference evidence="5 6" key="1">
    <citation type="submission" date="2013-12" db="EMBL/GenBank/DDBJ databases">
        <title>Interactions Between Genome Architecture and Virulence Genes in Pseudomonas syringae, strain CC1557 as a model.</title>
        <authorList>
            <person name="Baltrus D."/>
            <person name="Hockett K."/>
            <person name="Karlsrud E."/>
            <person name="Dougherty K."/>
            <person name="Nishimura M."/>
        </authorList>
    </citation>
    <scope>NUCLEOTIDE SEQUENCE [LARGE SCALE GENOMIC DNA]</scope>
    <source>
        <strain evidence="5 6">CC1557</strain>
    </source>
</reference>
<dbReference type="PANTHER" id="PTHR43537:SF5">
    <property type="entry name" value="UXU OPERON TRANSCRIPTIONAL REGULATOR"/>
    <property type="match status" value="1"/>
</dbReference>
<dbReference type="Gene3D" id="1.20.120.530">
    <property type="entry name" value="GntR ligand-binding domain-like"/>
    <property type="match status" value="1"/>
</dbReference>
<keyword evidence="2" id="KW-0238">DNA-binding</keyword>
<sequence length="248" mass="28061">MRAQKRIRISPWSSDNPGPVEKMIFPDTNIETHSAKLSAVEVLAAKLKGRILNGDFEPGEFLRDVRMAEEYEVARNTFRSAAQLLVSFGLLLKVPNRGFCIPEFGPNDIVDIARLRGVLETEAVRMIILNGVIPPEALSAVEVLRNAPANAPRSEIVTADGDFHRAIIRASGSPRLQRSYAMLESEIELLLVLQQPCYEDPREIVSDHERLIECLRSRDFETARVAFAEHWEDLSTKLLRAQFERRRS</sequence>
<name>W0MS68_PSESX</name>
<keyword evidence="1" id="KW-0805">Transcription regulation</keyword>
<accession>W0MS68</accession>